<keyword evidence="1" id="KW-0238">DNA-binding</keyword>
<protein>
    <submittedName>
        <fullName evidence="3">Helix-turn-helix domain-containing protein</fullName>
    </submittedName>
</protein>
<dbReference type="SMART" id="SM00530">
    <property type="entry name" value="HTH_XRE"/>
    <property type="match status" value="1"/>
</dbReference>
<evidence type="ECO:0000313" key="4">
    <source>
        <dbReference type="Proteomes" id="UP000464086"/>
    </source>
</evidence>
<feature type="domain" description="HTH cro/C1-type" evidence="2">
    <location>
        <begin position="6"/>
        <end position="60"/>
    </location>
</feature>
<organism evidence="3 4">
    <name type="scientific">Sphingobium yanoikuyae</name>
    <name type="common">Sphingomonas yanoikuyae</name>
    <dbReference type="NCBI Taxonomy" id="13690"/>
    <lineage>
        <taxon>Bacteria</taxon>
        <taxon>Pseudomonadati</taxon>
        <taxon>Pseudomonadota</taxon>
        <taxon>Alphaproteobacteria</taxon>
        <taxon>Sphingomonadales</taxon>
        <taxon>Sphingomonadaceae</taxon>
        <taxon>Sphingobium</taxon>
    </lineage>
</organism>
<dbReference type="AlphaFoldDB" id="A0A6P1GLY4"/>
<proteinExistence type="predicted"/>
<dbReference type="RefSeq" id="WP_159367741.1">
    <property type="nucleotide sequence ID" value="NZ_CP047218.1"/>
</dbReference>
<dbReference type="GO" id="GO:0003677">
    <property type="term" value="F:DNA binding"/>
    <property type="evidence" value="ECO:0007669"/>
    <property type="project" value="UniProtKB-KW"/>
</dbReference>
<dbReference type="Proteomes" id="UP000464086">
    <property type="component" value="Chromosome"/>
</dbReference>
<dbReference type="Gene3D" id="1.10.260.40">
    <property type="entry name" value="lambda repressor-like DNA-binding domains"/>
    <property type="match status" value="1"/>
</dbReference>
<name>A0A6P1GLY4_SPHYA</name>
<dbReference type="PANTHER" id="PTHR46558:SF4">
    <property type="entry name" value="DNA-BIDING PHAGE PROTEIN"/>
    <property type="match status" value="1"/>
</dbReference>
<dbReference type="PROSITE" id="PS50943">
    <property type="entry name" value="HTH_CROC1"/>
    <property type="match status" value="1"/>
</dbReference>
<accession>A0A6P1GLY4</accession>
<dbReference type="InterPro" id="IPR001387">
    <property type="entry name" value="Cro/C1-type_HTH"/>
</dbReference>
<dbReference type="PANTHER" id="PTHR46558">
    <property type="entry name" value="TRACRIPTIONAL REGULATORY PROTEIN-RELATED-RELATED"/>
    <property type="match status" value="1"/>
</dbReference>
<dbReference type="InterPro" id="IPR010982">
    <property type="entry name" value="Lambda_DNA-bd_dom_sf"/>
</dbReference>
<gene>
    <name evidence="3" type="ORF">GS397_22955</name>
</gene>
<dbReference type="EMBL" id="CP047218">
    <property type="protein sequence ID" value="QHD69616.1"/>
    <property type="molecule type" value="Genomic_DNA"/>
</dbReference>
<reference evidence="3 4" key="1">
    <citation type="submission" date="2019-12" db="EMBL/GenBank/DDBJ databases">
        <title>Functional and genomic insights into the Sphingobium yanoikuyae YC-JY1, a bacterium efficiently degrading bisphenol A.</title>
        <authorList>
            <person name="Jia Y."/>
            <person name="Li X."/>
            <person name="Wang J."/>
            <person name="Eltoukhy A."/>
            <person name="Lamraoui I."/>
            <person name="Yan Y."/>
        </authorList>
    </citation>
    <scope>NUCLEOTIDE SEQUENCE [LARGE SCALE GENOMIC DNA]</scope>
    <source>
        <strain evidence="3 4">YC-JY1</strain>
    </source>
</reference>
<dbReference type="Pfam" id="PF01381">
    <property type="entry name" value="HTH_3"/>
    <property type="match status" value="1"/>
</dbReference>
<dbReference type="CDD" id="cd00093">
    <property type="entry name" value="HTH_XRE"/>
    <property type="match status" value="1"/>
</dbReference>
<sequence length="109" mass="12854">MYDRALKTIRQYHRLSQSDLAEQLHISRSYLNEIERNKKEPSLEVLHKYAHRFDVPVSSIMLFAEQSANTTYDRARVFFADKILKMLEWVADDTDDEHGPTKKNPSNSR</sequence>
<evidence type="ECO:0000259" key="2">
    <source>
        <dbReference type="PROSITE" id="PS50943"/>
    </source>
</evidence>
<evidence type="ECO:0000313" key="3">
    <source>
        <dbReference type="EMBL" id="QHD69616.1"/>
    </source>
</evidence>
<evidence type="ECO:0000256" key="1">
    <source>
        <dbReference type="ARBA" id="ARBA00023125"/>
    </source>
</evidence>
<dbReference type="SUPFAM" id="SSF47413">
    <property type="entry name" value="lambda repressor-like DNA-binding domains"/>
    <property type="match status" value="1"/>
</dbReference>